<dbReference type="PANTHER" id="PTHR47515">
    <property type="entry name" value="LOW CALCIUM RESPONSE LOCUS PROTEIN T"/>
    <property type="match status" value="1"/>
</dbReference>
<dbReference type="Pfam" id="PF13683">
    <property type="entry name" value="rve_3"/>
    <property type="match status" value="1"/>
</dbReference>
<comment type="caution">
    <text evidence="3">The sequence shown here is derived from an EMBL/GenBank/DDBJ whole genome shotgun (WGS) entry which is preliminary data.</text>
</comment>
<dbReference type="InterPro" id="IPR048020">
    <property type="entry name" value="Transpos_IS3"/>
</dbReference>
<keyword evidence="4" id="KW-1185">Reference proteome</keyword>
<evidence type="ECO:0000313" key="4">
    <source>
        <dbReference type="Proteomes" id="UP001565220"/>
    </source>
</evidence>
<dbReference type="InterPro" id="IPR025948">
    <property type="entry name" value="HTH-like_dom"/>
</dbReference>
<accession>A0ABV4DW04</accession>
<dbReference type="SUPFAM" id="SSF46689">
    <property type="entry name" value="Homeodomain-like"/>
    <property type="match status" value="1"/>
</dbReference>
<evidence type="ECO:0000259" key="2">
    <source>
        <dbReference type="PROSITE" id="PS50994"/>
    </source>
</evidence>
<dbReference type="Pfam" id="PF13276">
    <property type="entry name" value="HTH_21"/>
    <property type="match status" value="1"/>
</dbReference>
<feature type="domain" description="Integrase catalytic" evidence="2">
    <location>
        <begin position="195"/>
        <end position="363"/>
    </location>
</feature>
<dbReference type="SUPFAM" id="SSF53098">
    <property type="entry name" value="Ribonuclease H-like"/>
    <property type="match status" value="1"/>
</dbReference>
<dbReference type="InterPro" id="IPR002514">
    <property type="entry name" value="Transposase_8"/>
</dbReference>
<dbReference type="Proteomes" id="UP001565220">
    <property type="component" value="Unassembled WGS sequence"/>
</dbReference>
<dbReference type="InterPro" id="IPR036397">
    <property type="entry name" value="RNaseH_sf"/>
</dbReference>
<dbReference type="NCBIfam" id="NF033516">
    <property type="entry name" value="transpos_IS3"/>
    <property type="match status" value="1"/>
</dbReference>
<dbReference type="InterPro" id="IPR009057">
    <property type="entry name" value="Homeodomain-like_sf"/>
</dbReference>
<dbReference type="Gene3D" id="3.30.420.10">
    <property type="entry name" value="Ribonuclease H-like superfamily/Ribonuclease H"/>
    <property type="match status" value="1"/>
</dbReference>
<dbReference type="InterPro" id="IPR012337">
    <property type="entry name" value="RNaseH-like_sf"/>
</dbReference>
<dbReference type="PANTHER" id="PTHR47515:SF1">
    <property type="entry name" value="BLR2054 PROTEIN"/>
    <property type="match status" value="1"/>
</dbReference>
<evidence type="ECO:0000313" key="3">
    <source>
        <dbReference type="EMBL" id="MEY8763167.1"/>
    </source>
</evidence>
<dbReference type="PROSITE" id="PS50994">
    <property type="entry name" value="INTEGRASE"/>
    <property type="match status" value="1"/>
</dbReference>
<dbReference type="Pfam" id="PF01527">
    <property type="entry name" value="HTH_Tnp_1"/>
    <property type="match status" value="1"/>
</dbReference>
<organism evidence="3 4">
    <name type="scientific">Clostridium lapidicellarium</name>
    <dbReference type="NCBI Taxonomy" id="3240931"/>
    <lineage>
        <taxon>Bacteria</taxon>
        <taxon>Bacillati</taxon>
        <taxon>Bacillota</taxon>
        <taxon>Clostridia</taxon>
        <taxon>Eubacteriales</taxon>
        <taxon>Clostridiaceae</taxon>
        <taxon>Clostridium</taxon>
    </lineage>
</organism>
<comment type="function">
    <text evidence="1">Involved in the transposition of the insertion sequence.</text>
</comment>
<protein>
    <submittedName>
        <fullName evidence="3">IS3 family transposase</fullName>
    </submittedName>
</protein>
<dbReference type="InterPro" id="IPR001584">
    <property type="entry name" value="Integrase_cat-core"/>
</dbReference>
<sequence>MKKRFSEEQIIRILKEHEAGKKAADIVREYNISEQTFYRWKSKYGGMDVSEAKHLKQLEEENRQLKELVANLSLDNHILKNVIGKKRIKPAEKRRIAKEIQQTYQLSERRACRLLDFSRSSKRYEPIDKTEDTEDKEITDRLIPLASRWKRFGYRRLHVMLQRENIHINHKRTYRLYKEVGLALKKRNKKKKYEKRGMPDRTTLSVNSRWSMDFVSDRTRSGNHIRVLTVIDEATRECLALEVDSSLTGKRVAAVLNRIALFRDLPKEILTDNGSEFTGNALNAWSYDHHVEHIFTDPGHPTQNGYIESFNGKLRDECLNQNLFKNLYEAKEIIEDWRNEYNHLRPHSSLNNLTPSEYALKISGDY</sequence>
<name>A0ABV4DW04_9CLOT</name>
<dbReference type="EMBL" id="JBGFFE010000005">
    <property type="protein sequence ID" value="MEY8763167.1"/>
    <property type="molecule type" value="Genomic_DNA"/>
</dbReference>
<evidence type="ECO:0000256" key="1">
    <source>
        <dbReference type="ARBA" id="ARBA00002286"/>
    </source>
</evidence>
<reference evidence="3 4" key="1">
    <citation type="submission" date="2024-08" db="EMBL/GenBank/DDBJ databases">
        <title>Clostridium lapicellarii sp. nov., and Clostridium renhuaiense sp. nov., two species isolated from the mud in a fermentation cellar used for producing sauce-flavour Chinese liquors.</title>
        <authorList>
            <person name="Yang F."/>
            <person name="Wang H."/>
            <person name="Chen L.Q."/>
            <person name="Zhou N."/>
            <person name="Lu J.J."/>
            <person name="Pu X.X."/>
            <person name="Wan B."/>
            <person name="Wang L."/>
            <person name="Liu S.J."/>
        </authorList>
    </citation>
    <scope>NUCLEOTIDE SEQUENCE [LARGE SCALE GENOMIC DNA]</scope>
    <source>
        <strain evidence="3 4">MT-113</strain>
    </source>
</reference>
<gene>
    <name evidence="3" type="ORF">AB8S09_05810</name>
</gene>
<proteinExistence type="predicted"/>